<proteinExistence type="predicted"/>
<evidence type="ECO:0000313" key="3">
    <source>
        <dbReference type="Proteomes" id="UP000005540"/>
    </source>
</evidence>
<dbReference type="RefSeq" id="WP_007546256.1">
    <property type="nucleotide sequence ID" value="NZ_ABZS01000042.1"/>
</dbReference>
<dbReference type="GO" id="GO:0005524">
    <property type="term" value="F:ATP binding"/>
    <property type="evidence" value="ECO:0007669"/>
    <property type="project" value="InterPro"/>
</dbReference>
<dbReference type="InterPro" id="IPR027417">
    <property type="entry name" value="P-loop_NTPase"/>
</dbReference>
<accession>C4FJ48</accession>
<evidence type="ECO:0000259" key="1">
    <source>
        <dbReference type="Pfam" id="PF13304"/>
    </source>
</evidence>
<dbReference type="OrthoDB" id="9801813at2"/>
<name>C4FJ48_9AQUI</name>
<organism evidence="2 3">
    <name type="scientific">Sulfurihydrogenibium yellowstonense SS-5</name>
    <dbReference type="NCBI Taxonomy" id="432331"/>
    <lineage>
        <taxon>Bacteria</taxon>
        <taxon>Pseudomonadati</taxon>
        <taxon>Aquificota</taxon>
        <taxon>Aquificia</taxon>
        <taxon>Aquificales</taxon>
        <taxon>Hydrogenothermaceae</taxon>
        <taxon>Sulfurihydrogenibium</taxon>
    </lineage>
</organism>
<protein>
    <recommendedName>
        <fullName evidence="1">ATPase AAA-type core domain-containing protein</fullName>
    </recommendedName>
</protein>
<comment type="caution">
    <text evidence="2">The sequence shown here is derived from an EMBL/GenBank/DDBJ whole genome shotgun (WGS) entry which is preliminary data.</text>
</comment>
<dbReference type="Proteomes" id="UP000005540">
    <property type="component" value="Unassembled WGS sequence"/>
</dbReference>
<dbReference type="AlphaFoldDB" id="C4FJ48"/>
<feature type="domain" description="ATPase AAA-type core" evidence="1">
    <location>
        <begin position="24"/>
        <end position="299"/>
    </location>
</feature>
<dbReference type="Gene3D" id="3.40.50.300">
    <property type="entry name" value="P-loop containing nucleotide triphosphate hydrolases"/>
    <property type="match status" value="2"/>
</dbReference>
<keyword evidence="3" id="KW-1185">Reference proteome</keyword>
<reference evidence="2 3" key="1">
    <citation type="submission" date="2009-04" db="EMBL/GenBank/DDBJ databases">
        <authorList>
            <person name="Reysenbach A.-L."/>
            <person name="Heidelberg J.F."/>
            <person name="Nelson W.C."/>
        </authorList>
    </citation>
    <scope>NUCLEOTIDE SEQUENCE [LARGE SCALE GENOMIC DNA]</scope>
    <source>
        <strain evidence="2 3">SS-5</strain>
    </source>
</reference>
<evidence type="ECO:0000313" key="2">
    <source>
        <dbReference type="EMBL" id="EEP60903.1"/>
    </source>
</evidence>
<dbReference type="Pfam" id="PF13304">
    <property type="entry name" value="AAA_21"/>
    <property type="match status" value="1"/>
</dbReference>
<gene>
    <name evidence="2" type="ORF">SULYE_0590</name>
</gene>
<dbReference type="InterPro" id="IPR051396">
    <property type="entry name" value="Bact_Antivir_Def_Nuclease"/>
</dbReference>
<dbReference type="PANTHER" id="PTHR43581:SF4">
    <property type="entry name" value="ATP_GTP PHOSPHATASE"/>
    <property type="match status" value="1"/>
</dbReference>
<dbReference type="EMBL" id="ABZS01000042">
    <property type="protein sequence ID" value="EEP60903.1"/>
    <property type="molecule type" value="Genomic_DNA"/>
</dbReference>
<sequence>MYKSFTIKNFKNFKSLELNDLERVNLIIGKNNSGKSSLLEAILLHNMSIASITSIIESRNRDLLDATDFKHIIQAFFNNFNTKEPIDLIGFFENNKKVSISFRLLEKEEEIEKINIKIDLKGISSLYPKQPYVLQAEHKEDGNIKNFYLVFSASNIMPSSFPVPKFPVFFLPTSFRTSILLEVALYSQLRSENYQDKIIKYLRIIEPKINNIEILNLTGRSVLYGDVGLDKPILLSFLGEGMSRLTNILLAIGVSKNGVVLIDEIENGFHYSVLKDVWKAISEMAREFNVQIFATTHSYECIQNAHLAFKESDVYDFRVIRLDKIDDQVKPVVMNQEDLDTALELGFEIR</sequence>
<dbReference type="GO" id="GO:0016887">
    <property type="term" value="F:ATP hydrolysis activity"/>
    <property type="evidence" value="ECO:0007669"/>
    <property type="project" value="InterPro"/>
</dbReference>
<dbReference type="PANTHER" id="PTHR43581">
    <property type="entry name" value="ATP/GTP PHOSPHATASE"/>
    <property type="match status" value="1"/>
</dbReference>
<dbReference type="InterPro" id="IPR003959">
    <property type="entry name" value="ATPase_AAA_core"/>
</dbReference>
<dbReference type="SUPFAM" id="SSF52540">
    <property type="entry name" value="P-loop containing nucleoside triphosphate hydrolases"/>
    <property type="match status" value="1"/>
</dbReference>